<evidence type="ECO:0000256" key="4">
    <source>
        <dbReference type="ARBA" id="ARBA00022741"/>
    </source>
</evidence>
<dbReference type="PROSITE" id="PS00107">
    <property type="entry name" value="PROTEIN_KINASE_ATP"/>
    <property type="match status" value="1"/>
</dbReference>
<dbReference type="PROSITE" id="PS00108">
    <property type="entry name" value="PROTEIN_KINASE_ST"/>
    <property type="match status" value="1"/>
</dbReference>
<gene>
    <name evidence="10" type="ORF">TcWFU_005116</name>
</gene>
<dbReference type="Pfam" id="PF00069">
    <property type="entry name" value="Pkinase"/>
    <property type="match status" value="1"/>
</dbReference>
<evidence type="ECO:0000256" key="5">
    <source>
        <dbReference type="ARBA" id="ARBA00022777"/>
    </source>
</evidence>
<keyword evidence="2" id="KW-0723">Serine/threonine-protein kinase</keyword>
<keyword evidence="11" id="KW-1185">Reference proteome</keyword>
<evidence type="ECO:0000313" key="11">
    <source>
        <dbReference type="Proteomes" id="UP001651158"/>
    </source>
</evidence>
<name>A0ABR4QR69_9CEST</name>
<keyword evidence="3" id="KW-0808">Transferase</keyword>
<reference evidence="10 11" key="1">
    <citation type="journal article" date="2022" name="Front. Cell. Infect. Microbiol.">
        <title>The Genomes of Two Strains of Taenia crassiceps the Animal Model for the Study of Human Cysticercosis.</title>
        <authorList>
            <person name="Bobes R.J."/>
            <person name="Estrada K."/>
            <person name="Rios-Valencia D.G."/>
            <person name="Calderon-Gallegos A."/>
            <person name="de la Torre P."/>
            <person name="Carrero J.C."/>
            <person name="Sanchez-Flores A."/>
            <person name="Laclette J.P."/>
        </authorList>
    </citation>
    <scope>NUCLEOTIDE SEQUENCE [LARGE SCALE GENOMIC DNA]</scope>
    <source>
        <strain evidence="10">WFUcys</strain>
    </source>
</reference>
<evidence type="ECO:0000256" key="3">
    <source>
        <dbReference type="ARBA" id="ARBA00022679"/>
    </source>
</evidence>
<keyword evidence="6 7" id="KW-0067">ATP-binding</keyword>
<accession>A0ABR4QR69</accession>
<feature type="region of interest" description="Disordered" evidence="8">
    <location>
        <begin position="532"/>
        <end position="551"/>
    </location>
</feature>
<sequence>MTTRESGQRPLDDCILKKHLLLPSQNPSCLNEWSPPQQCDIDNLSLGQLQGKGHESRDQRPSKCTHLLFGRYEKLSKIGEGAYGMVFKCLDTQTGDMVAVKRFNASDDDPLVKKIALREIKMLKRLKHPNLVNLIEVFRRKRKLHLVFQYIDHSLLHELDSQGPNGLNRDKIVRITWQILLGINFCHQSSCIHRDIKPENILINSQGEVKLCDFGFARFIDAGDTYTDYVATRWYRSPELLVGDKHYGPPVDIWAVGCVFGEMLTRMPLWPGRSDLDQIYLITKNLGNLLPQQQKTFLTNSYFTGVVLPRPQSIEPLEVKFEGMRPKITPAELEVLRSCLVMDPNGRSTCSDLLQLLYFEKIRNPEASTNLPSLQTDAPNEASAQRPLSNEATTASVIYLDGLSLQNPSGKCRKTEKPTGQAVAVAQSTMAETHGQNAPTHHNFVRADQRKLAGSMCSLANKGNAMKLQPVTFPWLGGSCTQLNRRSGGDPCRNSSANTTTVSLRPDLQSTQQPTRFQGSTATNVTMQIRGGHLTPAWPTAHRTPSADSKH</sequence>
<dbReference type="EMBL" id="JAKROA010000001">
    <property type="protein sequence ID" value="KAL5112087.1"/>
    <property type="molecule type" value="Genomic_DNA"/>
</dbReference>
<evidence type="ECO:0000313" key="10">
    <source>
        <dbReference type="EMBL" id="KAL5112087.1"/>
    </source>
</evidence>
<evidence type="ECO:0000256" key="2">
    <source>
        <dbReference type="ARBA" id="ARBA00022527"/>
    </source>
</evidence>
<feature type="region of interest" description="Disordered" evidence="8">
    <location>
        <begin position="368"/>
        <end position="389"/>
    </location>
</feature>
<dbReference type="InterPro" id="IPR050108">
    <property type="entry name" value="CDK"/>
</dbReference>
<comment type="similarity">
    <text evidence="1">Belongs to the protein kinase superfamily. CMGC Ser/Thr protein kinase family. CDC2/CDKX subfamily.</text>
</comment>
<dbReference type="SUPFAM" id="SSF56112">
    <property type="entry name" value="Protein kinase-like (PK-like)"/>
    <property type="match status" value="1"/>
</dbReference>
<feature type="binding site" evidence="7">
    <location>
        <position position="101"/>
    </location>
    <ligand>
        <name>ATP</name>
        <dbReference type="ChEBI" id="CHEBI:30616"/>
    </ligand>
</feature>
<protein>
    <submittedName>
        <fullName evidence="10">Cyclin-dependent kinase-like 1</fullName>
    </submittedName>
</protein>
<dbReference type="InterPro" id="IPR008271">
    <property type="entry name" value="Ser/Thr_kinase_AS"/>
</dbReference>
<evidence type="ECO:0000256" key="8">
    <source>
        <dbReference type="SAM" id="MobiDB-lite"/>
    </source>
</evidence>
<dbReference type="InterPro" id="IPR011009">
    <property type="entry name" value="Kinase-like_dom_sf"/>
</dbReference>
<evidence type="ECO:0000256" key="1">
    <source>
        <dbReference type="ARBA" id="ARBA00006485"/>
    </source>
</evidence>
<dbReference type="Proteomes" id="UP001651158">
    <property type="component" value="Unassembled WGS sequence"/>
</dbReference>
<dbReference type="Gene3D" id="1.10.510.10">
    <property type="entry name" value="Transferase(Phosphotransferase) domain 1"/>
    <property type="match status" value="1"/>
</dbReference>
<proteinExistence type="inferred from homology"/>
<feature type="domain" description="Protein kinase" evidence="9">
    <location>
        <begin position="72"/>
        <end position="359"/>
    </location>
</feature>
<dbReference type="InterPro" id="IPR000719">
    <property type="entry name" value="Prot_kinase_dom"/>
</dbReference>
<dbReference type="PANTHER" id="PTHR24056">
    <property type="entry name" value="CELL DIVISION PROTEIN KINASE"/>
    <property type="match status" value="1"/>
</dbReference>
<dbReference type="PANTHER" id="PTHR24056:SF222">
    <property type="entry name" value="CYCLIN-DEPENDENT KINASE-LIKE 1"/>
    <property type="match status" value="1"/>
</dbReference>
<keyword evidence="4 7" id="KW-0547">Nucleotide-binding</keyword>
<dbReference type="Gene3D" id="3.30.200.20">
    <property type="entry name" value="Phosphorylase Kinase, domain 1"/>
    <property type="match status" value="1"/>
</dbReference>
<organism evidence="10 11">
    <name type="scientific">Taenia crassiceps</name>
    <dbReference type="NCBI Taxonomy" id="6207"/>
    <lineage>
        <taxon>Eukaryota</taxon>
        <taxon>Metazoa</taxon>
        <taxon>Spiralia</taxon>
        <taxon>Lophotrochozoa</taxon>
        <taxon>Platyhelminthes</taxon>
        <taxon>Cestoda</taxon>
        <taxon>Eucestoda</taxon>
        <taxon>Cyclophyllidea</taxon>
        <taxon>Taeniidae</taxon>
        <taxon>Taenia</taxon>
    </lineage>
</organism>
<comment type="caution">
    <text evidence="10">The sequence shown here is derived from an EMBL/GenBank/DDBJ whole genome shotgun (WGS) entry which is preliminary data.</text>
</comment>
<dbReference type="InterPro" id="IPR017441">
    <property type="entry name" value="Protein_kinase_ATP_BS"/>
</dbReference>
<dbReference type="PROSITE" id="PS50011">
    <property type="entry name" value="PROTEIN_KINASE_DOM"/>
    <property type="match status" value="1"/>
</dbReference>
<evidence type="ECO:0000256" key="6">
    <source>
        <dbReference type="ARBA" id="ARBA00022840"/>
    </source>
</evidence>
<keyword evidence="5" id="KW-0418">Kinase</keyword>
<evidence type="ECO:0000256" key="7">
    <source>
        <dbReference type="PROSITE-ProRule" id="PRU10141"/>
    </source>
</evidence>
<dbReference type="SMART" id="SM00220">
    <property type="entry name" value="S_TKc"/>
    <property type="match status" value="1"/>
</dbReference>
<evidence type="ECO:0000259" key="9">
    <source>
        <dbReference type="PROSITE" id="PS50011"/>
    </source>
</evidence>